<dbReference type="Gene3D" id="3.40.50.150">
    <property type="entry name" value="Vaccinia Virus protein VP39"/>
    <property type="match status" value="1"/>
</dbReference>
<evidence type="ECO:0000256" key="2">
    <source>
        <dbReference type="ARBA" id="ARBA00011900"/>
    </source>
</evidence>
<keyword evidence="4" id="KW-0808">Transferase</keyword>
<dbReference type="InterPro" id="IPR029063">
    <property type="entry name" value="SAM-dependent_MTases_sf"/>
</dbReference>
<dbReference type="OrthoDB" id="5671374at2"/>
<evidence type="ECO:0000313" key="8">
    <source>
        <dbReference type="Proteomes" id="UP000038083"/>
    </source>
</evidence>
<dbReference type="GO" id="GO:0006298">
    <property type="term" value="P:mismatch repair"/>
    <property type="evidence" value="ECO:0007669"/>
    <property type="project" value="TreeGrafter"/>
</dbReference>
<evidence type="ECO:0000313" key="7">
    <source>
        <dbReference type="EMBL" id="CEN39359.1"/>
    </source>
</evidence>
<dbReference type="GO" id="GO:0043565">
    <property type="term" value="F:sequence-specific DNA binding"/>
    <property type="evidence" value="ECO:0007669"/>
    <property type="project" value="TreeGrafter"/>
</dbReference>
<evidence type="ECO:0000256" key="6">
    <source>
        <dbReference type="ARBA" id="ARBA00047942"/>
    </source>
</evidence>
<dbReference type="InterPro" id="IPR023095">
    <property type="entry name" value="Ade_MeTrfase_dom_2"/>
</dbReference>
<dbReference type="REBASE" id="118985">
    <property type="entry name" value="M.Ccy74ORF340016P"/>
</dbReference>
<dbReference type="PANTHER" id="PTHR30481">
    <property type="entry name" value="DNA ADENINE METHYLASE"/>
    <property type="match status" value="1"/>
</dbReference>
<comment type="catalytic activity">
    <reaction evidence="6">
        <text>a 2'-deoxyadenosine in DNA + S-adenosyl-L-methionine = an N(6)-methyl-2'-deoxyadenosine in DNA + S-adenosyl-L-homocysteine + H(+)</text>
        <dbReference type="Rhea" id="RHEA:15197"/>
        <dbReference type="Rhea" id="RHEA-COMP:12418"/>
        <dbReference type="Rhea" id="RHEA-COMP:12419"/>
        <dbReference type="ChEBI" id="CHEBI:15378"/>
        <dbReference type="ChEBI" id="CHEBI:57856"/>
        <dbReference type="ChEBI" id="CHEBI:59789"/>
        <dbReference type="ChEBI" id="CHEBI:90615"/>
        <dbReference type="ChEBI" id="CHEBI:90616"/>
        <dbReference type="EC" id="2.1.1.72"/>
    </reaction>
</comment>
<evidence type="ECO:0000256" key="4">
    <source>
        <dbReference type="ARBA" id="ARBA00022679"/>
    </source>
</evidence>
<dbReference type="InterPro" id="IPR012327">
    <property type="entry name" value="MeTrfase_D12"/>
</dbReference>
<dbReference type="EMBL" id="CDOG01000028">
    <property type="protein sequence ID" value="CEN39359.1"/>
    <property type="molecule type" value="Genomic_DNA"/>
</dbReference>
<comment type="similarity">
    <text evidence="1">Belongs to the N(4)/N(6)-methyltransferase family.</text>
</comment>
<protein>
    <recommendedName>
        <fullName evidence="2">site-specific DNA-methyltransferase (adenine-specific)</fullName>
        <ecNumber evidence="2">2.1.1.72</ecNumber>
    </recommendedName>
</protein>
<accession>A0A0B7HL26</accession>
<dbReference type="EC" id="2.1.1.72" evidence="2"/>
<keyword evidence="3" id="KW-0489">Methyltransferase</keyword>
<dbReference type="GO" id="GO:1904047">
    <property type="term" value="F:S-adenosyl-L-methionine binding"/>
    <property type="evidence" value="ECO:0007669"/>
    <property type="project" value="TreeGrafter"/>
</dbReference>
<evidence type="ECO:0000256" key="5">
    <source>
        <dbReference type="ARBA" id="ARBA00022691"/>
    </source>
</evidence>
<dbReference type="GO" id="GO:0032259">
    <property type="term" value="P:methylation"/>
    <property type="evidence" value="ECO:0007669"/>
    <property type="project" value="UniProtKB-KW"/>
</dbReference>
<dbReference type="RefSeq" id="WP_018279763.1">
    <property type="nucleotide sequence ID" value="NZ_CDOF01000062.1"/>
</dbReference>
<name>A0A0B7HL26_9FLAO</name>
<evidence type="ECO:0000256" key="3">
    <source>
        <dbReference type="ARBA" id="ARBA00022603"/>
    </source>
</evidence>
<dbReference type="AlphaFoldDB" id="A0A0B7HL26"/>
<reference evidence="7 8" key="1">
    <citation type="submission" date="2015-01" db="EMBL/GenBank/DDBJ databases">
        <authorList>
            <person name="MANFREDI Pablo"/>
        </authorList>
    </citation>
    <scope>NUCLEOTIDE SEQUENCE [LARGE SCALE GENOMIC DNA]</scope>
    <source>
        <strain evidence="7 8">Ccy74</strain>
    </source>
</reference>
<dbReference type="SUPFAM" id="SSF53335">
    <property type="entry name" value="S-adenosyl-L-methionine-dependent methyltransferases"/>
    <property type="match status" value="1"/>
</dbReference>
<organism evidence="7 8">
    <name type="scientific">Capnocytophaga cynodegmi</name>
    <dbReference type="NCBI Taxonomy" id="28189"/>
    <lineage>
        <taxon>Bacteria</taxon>
        <taxon>Pseudomonadati</taxon>
        <taxon>Bacteroidota</taxon>
        <taxon>Flavobacteriia</taxon>
        <taxon>Flavobacteriales</taxon>
        <taxon>Flavobacteriaceae</taxon>
        <taxon>Capnocytophaga</taxon>
    </lineage>
</organism>
<gene>
    <name evidence="7" type="ORF">CCYN74_340016</name>
</gene>
<sequence>MKKYKQAPLPFQGQKRRFLKEFEKALQEYPSKGFYVDLFGGSGLLSHTVKRLYPNATVIYNDFDDYHKRLEAIPQTNAILSELRNLNLTTPREKRIAGLEREAVLAVLKRADESGFVDWITISSSLKFSMNYGFSYEDFEGDTLYNCVHTSNYELATDYLQGIEIVKLDYKTLFKQYKDVPNVVFLIDPPYLSTDTATYNSKDYWRLRDYLDVLDCLHGQSFFYFTSNKSQIVELCEWLETRTSDNANPFKGANISTTANAPSHNTKFTDIMYHIKR</sequence>
<dbReference type="Pfam" id="PF02086">
    <property type="entry name" value="MethyltransfD12"/>
    <property type="match status" value="1"/>
</dbReference>
<keyword evidence="5" id="KW-0949">S-adenosyl-L-methionine</keyword>
<dbReference type="GO" id="GO:0009007">
    <property type="term" value="F:site-specific DNA-methyltransferase (adenine-specific) activity"/>
    <property type="evidence" value="ECO:0007669"/>
    <property type="project" value="UniProtKB-EC"/>
</dbReference>
<dbReference type="Gene3D" id="1.10.1020.10">
    <property type="entry name" value="Adenine-specific Methyltransferase, Domain 2"/>
    <property type="match status" value="1"/>
</dbReference>
<dbReference type="GO" id="GO:0009307">
    <property type="term" value="P:DNA restriction-modification system"/>
    <property type="evidence" value="ECO:0007669"/>
    <property type="project" value="InterPro"/>
</dbReference>
<dbReference type="Proteomes" id="UP000038083">
    <property type="component" value="Unassembled WGS sequence"/>
</dbReference>
<evidence type="ECO:0000256" key="1">
    <source>
        <dbReference type="ARBA" id="ARBA00006594"/>
    </source>
</evidence>
<proteinExistence type="inferred from homology"/>